<dbReference type="EMBL" id="KT454971">
    <property type="protein sequence ID" value="ALI59422.1"/>
    <property type="molecule type" value="Genomic_DNA"/>
</dbReference>
<gene>
    <name evidence="3" type="ORF">CCBH4851_00724</name>
</gene>
<name>A0A0P0AIZ9_PSEAI</name>
<proteinExistence type="predicted"/>
<organism evidence="3">
    <name type="scientific">Pseudomonas aeruginosa</name>
    <dbReference type="NCBI Taxonomy" id="287"/>
    <lineage>
        <taxon>Bacteria</taxon>
        <taxon>Pseudomonadati</taxon>
        <taxon>Pseudomonadota</taxon>
        <taxon>Gammaproteobacteria</taxon>
        <taxon>Pseudomonadales</taxon>
        <taxon>Pseudomonadaceae</taxon>
        <taxon>Pseudomonas</taxon>
    </lineage>
</organism>
<evidence type="ECO:0000256" key="1">
    <source>
        <dbReference type="SAM" id="Coils"/>
    </source>
</evidence>
<feature type="coiled-coil region" evidence="1">
    <location>
        <begin position="123"/>
        <end position="150"/>
    </location>
</feature>
<dbReference type="AlphaFoldDB" id="A0A0P0AIZ9"/>
<evidence type="ECO:0000313" key="3">
    <source>
        <dbReference type="EMBL" id="ALI59422.1"/>
    </source>
</evidence>
<reference evidence="3" key="1">
    <citation type="submission" date="2015-08" db="EMBL/GenBank/DDBJ databases">
        <title>Pseudomonas aeruginosa strain CCBH4851 chromosome region.</title>
        <authorList>
            <person name="Silveira M.C."/>
            <person name="Carvalho-Assef A.P.D."/>
            <person name="Albano R.M."/>
        </authorList>
    </citation>
    <scope>NUCLEOTIDE SEQUENCE</scope>
    <source>
        <strain evidence="3">CCBH4851</strain>
    </source>
</reference>
<dbReference type="RefSeq" id="WP_019726492.1">
    <property type="nucleotide sequence ID" value="NZ_CAADOW010000058.1"/>
</dbReference>
<accession>A0A0P0AIZ9</accession>
<evidence type="ECO:0000256" key="2">
    <source>
        <dbReference type="SAM" id="MobiDB-lite"/>
    </source>
</evidence>
<sequence>MTTIPASRVTAQDQGAALAHATHSTQAPAAQKRGGGLARRIQLIAIAQGRQPMPEGGAIESHCCAAAGIFQPNLQHTPKARIPHERLRRGAKHIATLRLMTRSPAQLVEGGKRPPKPTDNALIRTLCAQIREQNQEIAALRIANTDLLQRLEKAEGGRA</sequence>
<protein>
    <submittedName>
        <fullName evidence="3">Uncharacterized protein</fullName>
    </submittedName>
</protein>
<feature type="region of interest" description="Disordered" evidence="2">
    <location>
        <begin position="1"/>
        <end position="34"/>
    </location>
</feature>
<dbReference type="PATRIC" id="fig|287.2965.peg.2255"/>
<keyword evidence="1" id="KW-0175">Coiled coil</keyword>
<feature type="compositionally biased region" description="Polar residues" evidence="2">
    <location>
        <begin position="1"/>
        <end position="13"/>
    </location>
</feature>